<accession>M0AGW5</accession>
<evidence type="ECO:0000313" key="3">
    <source>
        <dbReference type="Proteomes" id="UP000011591"/>
    </source>
</evidence>
<dbReference type="PATRIC" id="fig|1227491.4.peg.4346"/>
<organism evidence="2 3">
    <name type="scientific">Natrialba aegyptia DSM 13077</name>
    <dbReference type="NCBI Taxonomy" id="1227491"/>
    <lineage>
        <taxon>Archaea</taxon>
        <taxon>Methanobacteriati</taxon>
        <taxon>Methanobacteriota</taxon>
        <taxon>Stenosarchaea group</taxon>
        <taxon>Halobacteria</taxon>
        <taxon>Halobacteriales</taxon>
        <taxon>Natrialbaceae</taxon>
        <taxon>Natrialba</taxon>
    </lineage>
</organism>
<dbReference type="Proteomes" id="UP000011591">
    <property type="component" value="Unassembled WGS sequence"/>
</dbReference>
<sequence>MVFSRIHDAAKTTTLDHISCKSSDHDITVLVDALGEANLDVNLVADPLPLTRTLTLEFDQSDLDPTEFYKGIWNYLKACLLTDKKTEGNWDTVEDRFPAFEVPEKLEESEAFEHDSQEEIGTAE</sequence>
<dbReference type="AlphaFoldDB" id="M0AGW5"/>
<feature type="region of interest" description="Disordered" evidence="1">
    <location>
        <begin position="103"/>
        <end position="124"/>
    </location>
</feature>
<evidence type="ECO:0000256" key="1">
    <source>
        <dbReference type="SAM" id="MobiDB-lite"/>
    </source>
</evidence>
<comment type="caution">
    <text evidence="2">The sequence shown here is derived from an EMBL/GenBank/DDBJ whole genome shotgun (WGS) entry which is preliminary data.</text>
</comment>
<dbReference type="RefSeq" id="WP_006667695.1">
    <property type="nucleotide sequence ID" value="NZ_AOIP01000063.1"/>
</dbReference>
<protein>
    <submittedName>
        <fullName evidence="2">Cobalamin synthesis protein P47K</fullName>
    </submittedName>
</protein>
<evidence type="ECO:0000313" key="2">
    <source>
        <dbReference type="EMBL" id="ELY97804.1"/>
    </source>
</evidence>
<proteinExistence type="predicted"/>
<keyword evidence="3" id="KW-1185">Reference proteome</keyword>
<reference evidence="2 3" key="1">
    <citation type="journal article" date="2014" name="PLoS Genet.">
        <title>Phylogenetically driven sequencing of extremely halophilic archaea reveals strategies for static and dynamic osmo-response.</title>
        <authorList>
            <person name="Becker E.A."/>
            <person name="Seitzer P.M."/>
            <person name="Tritt A."/>
            <person name="Larsen D."/>
            <person name="Krusor M."/>
            <person name="Yao A.I."/>
            <person name="Wu D."/>
            <person name="Madern D."/>
            <person name="Eisen J.A."/>
            <person name="Darling A.E."/>
            <person name="Facciotti M.T."/>
        </authorList>
    </citation>
    <scope>NUCLEOTIDE SEQUENCE [LARGE SCALE GENOMIC DNA]</scope>
    <source>
        <strain evidence="2 3">DSM 13077</strain>
    </source>
</reference>
<dbReference type="EMBL" id="AOIP01000063">
    <property type="protein sequence ID" value="ELY97804.1"/>
    <property type="molecule type" value="Genomic_DNA"/>
</dbReference>
<feature type="compositionally biased region" description="Basic and acidic residues" evidence="1">
    <location>
        <begin position="103"/>
        <end position="117"/>
    </location>
</feature>
<name>M0AGW5_9EURY</name>
<gene>
    <name evidence="2" type="ORF">C480_21614</name>
</gene>